<dbReference type="AlphaFoldDB" id="A0A1G6IP84"/>
<protein>
    <submittedName>
        <fullName evidence="1">Uncharacterized protein</fullName>
    </submittedName>
</protein>
<proteinExistence type="predicted"/>
<dbReference type="Proteomes" id="UP000199245">
    <property type="component" value="Unassembled WGS sequence"/>
</dbReference>
<evidence type="ECO:0000313" key="2">
    <source>
        <dbReference type="Proteomes" id="UP000199245"/>
    </source>
</evidence>
<reference evidence="1 2" key="1">
    <citation type="submission" date="2016-10" db="EMBL/GenBank/DDBJ databases">
        <authorList>
            <person name="de Groot N.N."/>
        </authorList>
    </citation>
    <scope>NUCLEOTIDE SEQUENCE [LARGE SCALE GENOMIC DNA]</scope>
    <source>
        <strain evidence="1 2">R5</strain>
    </source>
</reference>
<sequence length="120" mass="13360">MAHYSAEQVDAAVESMMVLIREGLKQDPSRDVSARLFEAILPHLMRAQITEINRGTSESRIAKAVGEVFGYWVLHLTVNGSPSHHEEIIMEFASLIANEALKRIGTRVRHTINSERGGHA</sequence>
<dbReference type="EMBL" id="FMZW01000001">
    <property type="protein sequence ID" value="SDC08253.1"/>
    <property type="molecule type" value="Genomic_DNA"/>
</dbReference>
<gene>
    <name evidence="1" type="ORF">SAMN05216337_1001210</name>
</gene>
<evidence type="ECO:0000313" key="1">
    <source>
        <dbReference type="EMBL" id="SDC08253.1"/>
    </source>
</evidence>
<name>A0A1G6IP84_9BRAD</name>
<accession>A0A1G6IP84</accession>
<organism evidence="1 2">
    <name type="scientific">Bradyrhizobium brasilense</name>
    <dbReference type="NCBI Taxonomy" id="1419277"/>
    <lineage>
        <taxon>Bacteria</taxon>
        <taxon>Pseudomonadati</taxon>
        <taxon>Pseudomonadota</taxon>
        <taxon>Alphaproteobacteria</taxon>
        <taxon>Hyphomicrobiales</taxon>
        <taxon>Nitrobacteraceae</taxon>
        <taxon>Bradyrhizobium</taxon>
    </lineage>
</organism>